<dbReference type="GO" id="GO:0046872">
    <property type="term" value="F:metal ion binding"/>
    <property type="evidence" value="ECO:0007669"/>
    <property type="project" value="UniProtKB-KW"/>
</dbReference>
<keyword evidence="4 8" id="KW-0547">Nucleotide-binding</keyword>
<feature type="binding site" evidence="8">
    <location>
        <position position="99"/>
    </location>
    <ligand>
        <name>GTP</name>
        <dbReference type="ChEBI" id="CHEBI:37565"/>
    </ligand>
</feature>
<comment type="subcellular location">
    <subcellularLocation>
        <location evidence="8">Cytoplasm</location>
    </subcellularLocation>
</comment>
<comment type="catalytic activity">
    <reaction evidence="8">
        <text>Mo-molybdopterin + GTP + H(+) = Mo-molybdopterin guanine dinucleotide + diphosphate</text>
        <dbReference type="Rhea" id="RHEA:34243"/>
        <dbReference type="ChEBI" id="CHEBI:15378"/>
        <dbReference type="ChEBI" id="CHEBI:33019"/>
        <dbReference type="ChEBI" id="CHEBI:37565"/>
        <dbReference type="ChEBI" id="CHEBI:71302"/>
        <dbReference type="ChEBI" id="CHEBI:71310"/>
        <dbReference type="EC" id="2.7.7.77"/>
    </reaction>
</comment>
<dbReference type="GO" id="GO:0005737">
    <property type="term" value="C:cytoplasm"/>
    <property type="evidence" value="ECO:0007669"/>
    <property type="project" value="UniProtKB-SubCell"/>
</dbReference>
<dbReference type="InterPro" id="IPR029044">
    <property type="entry name" value="Nucleotide-diphossugar_trans"/>
</dbReference>
<comment type="cofactor">
    <cofactor evidence="8">
        <name>Mg(2+)</name>
        <dbReference type="ChEBI" id="CHEBI:18420"/>
    </cofactor>
</comment>
<name>A0A5D0MX94_FLESI</name>
<reference evidence="10 11" key="1">
    <citation type="submission" date="2019-08" db="EMBL/GenBank/DDBJ databases">
        <title>Genomic characterization of a novel candidate phylum (ARYD3) from a high temperature, high salinity tertiary oil reservoir in north central Oklahoma, USA.</title>
        <authorList>
            <person name="Youssef N.H."/>
            <person name="Yadav A."/>
            <person name="Elshahed M.S."/>
        </authorList>
    </citation>
    <scope>NUCLEOTIDE SEQUENCE [LARGE SCALE GENOMIC DNA]</scope>
    <source>
        <strain evidence="10">ARYD1</strain>
    </source>
</reference>
<dbReference type="HAMAP" id="MF_00316">
    <property type="entry name" value="MobA"/>
    <property type="match status" value="1"/>
</dbReference>
<evidence type="ECO:0000259" key="9">
    <source>
        <dbReference type="Pfam" id="PF12804"/>
    </source>
</evidence>
<comment type="function">
    <text evidence="8">Transfers a GMP moiety from GTP to Mo-molybdopterin (Mo-MPT) cofactor (Moco or molybdenum cofactor) to form Mo-molybdopterin guanine dinucleotide (Mo-MGD) cofactor.</text>
</comment>
<dbReference type="Proteomes" id="UP000323337">
    <property type="component" value="Unassembled WGS sequence"/>
</dbReference>
<evidence type="ECO:0000256" key="8">
    <source>
        <dbReference type="HAMAP-Rule" id="MF_00316"/>
    </source>
</evidence>
<evidence type="ECO:0000256" key="3">
    <source>
        <dbReference type="ARBA" id="ARBA00022723"/>
    </source>
</evidence>
<keyword evidence="2 8" id="KW-0808">Transferase</keyword>
<evidence type="ECO:0000256" key="7">
    <source>
        <dbReference type="ARBA" id="ARBA00023150"/>
    </source>
</evidence>
<dbReference type="Pfam" id="PF12804">
    <property type="entry name" value="NTP_transf_3"/>
    <property type="match status" value="1"/>
</dbReference>
<feature type="binding site" evidence="8">
    <location>
        <position position="24"/>
    </location>
    <ligand>
        <name>GTP</name>
        <dbReference type="ChEBI" id="CHEBI:37565"/>
    </ligand>
</feature>
<dbReference type="EMBL" id="VSIV01000013">
    <property type="protein sequence ID" value="TYB36688.1"/>
    <property type="molecule type" value="Genomic_DNA"/>
</dbReference>
<keyword evidence="10" id="KW-0548">Nucleotidyltransferase</keyword>
<dbReference type="RefSeq" id="WP_303699951.1">
    <property type="nucleotide sequence ID" value="NZ_VSIV01000013.1"/>
</dbReference>
<feature type="binding site" evidence="8">
    <location>
        <position position="99"/>
    </location>
    <ligand>
        <name>Mg(2+)</name>
        <dbReference type="ChEBI" id="CHEBI:18420"/>
    </ligand>
</feature>
<dbReference type="PANTHER" id="PTHR19136">
    <property type="entry name" value="MOLYBDENUM COFACTOR GUANYLYLTRANSFERASE"/>
    <property type="match status" value="1"/>
</dbReference>
<feature type="binding site" evidence="8">
    <location>
        <position position="70"/>
    </location>
    <ligand>
        <name>GTP</name>
        <dbReference type="ChEBI" id="CHEBI:37565"/>
    </ligand>
</feature>
<proteinExistence type="inferred from homology"/>
<comment type="caution">
    <text evidence="10">The sequence shown here is derived from an EMBL/GenBank/DDBJ whole genome shotgun (WGS) entry which is preliminary data.</text>
</comment>
<keyword evidence="5 8" id="KW-0460">Magnesium</keyword>
<protein>
    <recommendedName>
        <fullName evidence="8">Probable molybdenum cofactor guanylyltransferase</fullName>
        <shortName evidence="8">MoCo guanylyltransferase</shortName>
        <ecNumber evidence="8">2.7.7.77</ecNumber>
    </recommendedName>
    <alternativeName>
        <fullName evidence="8">GTP:molybdopterin guanylyltransferase</fullName>
    </alternativeName>
    <alternativeName>
        <fullName evidence="8">Mo-MPT guanylyltransferase</fullName>
    </alternativeName>
    <alternativeName>
        <fullName evidence="8">Molybdopterin guanylyltransferase</fullName>
    </alternativeName>
    <alternativeName>
        <fullName evidence="8">Molybdopterin-guanine dinucleotide synthase</fullName>
        <shortName evidence="8">MGD synthase</shortName>
    </alternativeName>
</protein>
<keyword evidence="1 8" id="KW-0963">Cytoplasm</keyword>
<comment type="similarity">
    <text evidence="8">Belongs to the MobA family.</text>
</comment>
<evidence type="ECO:0000256" key="5">
    <source>
        <dbReference type="ARBA" id="ARBA00022842"/>
    </source>
</evidence>
<dbReference type="EC" id="2.7.7.77" evidence="8"/>
<dbReference type="GO" id="GO:0061603">
    <property type="term" value="F:molybdenum cofactor guanylyltransferase activity"/>
    <property type="evidence" value="ECO:0007669"/>
    <property type="project" value="UniProtKB-EC"/>
</dbReference>
<feature type="domain" description="MobA-like NTP transferase" evidence="9">
    <location>
        <begin position="10"/>
        <end position="146"/>
    </location>
</feature>
<evidence type="ECO:0000313" key="11">
    <source>
        <dbReference type="Proteomes" id="UP000323337"/>
    </source>
</evidence>
<gene>
    <name evidence="8" type="primary">mobA</name>
    <name evidence="10" type="ORF">FXF49_00480</name>
</gene>
<comment type="domain">
    <text evidence="8">The N-terminal domain determines nucleotide recognition and specific binding, while the C-terminal domain determines the specific binding to the target protein.</text>
</comment>
<evidence type="ECO:0000256" key="6">
    <source>
        <dbReference type="ARBA" id="ARBA00023134"/>
    </source>
</evidence>
<sequence length="206" mass="23491">MEAGCKFSVAILAGGQSRRFGRDKTLVDINGRSMTSILADNLSVLSEETMVICKNPGKFSDVRNVRLLTDAYDKQCPLVGIITALLNSKYEKVFVVSADTPFVQKKLVKHMSLKEGDAVLPITKNMIHTLTGFYSKCLLTNLKKQYFKGNYRIIDIMDEIDVKYVDEEECRQYDENMLSFININTQKDYKDAMEILKKVDYTLQDN</sequence>
<dbReference type="GO" id="GO:0005525">
    <property type="term" value="F:GTP binding"/>
    <property type="evidence" value="ECO:0007669"/>
    <property type="project" value="UniProtKB-UniRule"/>
</dbReference>
<feature type="binding site" evidence="8">
    <location>
        <begin position="12"/>
        <end position="14"/>
    </location>
    <ligand>
        <name>GTP</name>
        <dbReference type="ChEBI" id="CHEBI:37565"/>
    </ligand>
</feature>
<dbReference type="CDD" id="cd02503">
    <property type="entry name" value="MobA"/>
    <property type="match status" value="1"/>
</dbReference>
<evidence type="ECO:0000256" key="2">
    <source>
        <dbReference type="ARBA" id="ARBA00022679"/>
    </source>
</evidence>
<evidence type="ECO:0000256" key="4">
    <source>
        <dbReference type="ARBA" id="ARBA00022741"/>
    </source>
</evidence>
<accession>A0A5D0MX94</accession>
<dbReference type="Gene3D" id="3.90.550.10">
    <property type="entry name" value="Spore Coat Polysaccharide Biosynthesis Protein SpsA, Chain A"/>
    <property type="match status" value="1"/>
</dbReference>
<keyword evidence="3 8" id="KW-0479">Metal-binding</keyword>
<comment type="caution">
    <text evidence="8">Lacks conserved residue(s) required for the propagation of feature annotation.</text>
</comment>
<evidence type="ECO:0000313" key="10">
    <source>
        <dbReference type="EMBL" id="TYB36688.1"/>
    </source>
</evidence>
<dbReference type="GO" id="GO:0006777">
    <property type="term" value="P:Mo-molybdopterin cofactor biosynthetic process"/>
    <property type="evidence" value="ECO:0007669"/>
    <property type="project" value="UniProtKB-KW"/>
</dbReference>
<dbReference type="PANTHER" id="PTHR19136:SF81">
    <property type="entry name" value="MOLYBDENUM COFACTOR GUANYLYLTRANSFERASE"/>
    <property type="match status" value="1"/>
</dbReference>
<keyword evidence="7 8" id="KW-0501">Molybdenum cofactor biosynthesis</keyword>
<dbReference type="InterPro" id="IPR025877">
    <property type="entry name" value="MobA-like_NTP_Trfase"/>
</dbReference>
<dbReference type="InterPro" id="IPR013482">
    <property type="entry name" value="Molybde_CF_guanTrfase"/>
</dbReference>
<evidence type="ECO:0000256" key="1">
    <source>
        <dbReference type="ARBA" id="ARBA00022490"/>
    </source>
</evidence>
<dbReference type="AlphaFoldDB" id="A0A5D0MX94"/>
<keyword evidence="6 8" id="KW-0342">GTP-binding</keyword>
<organism evidence="10 11">
    <name type="scientific">Flexistipes sinusarabici</name>
    <dbReference type="NCBI Taxonomy" id="2352"/>
    <lineage>
        <taxon>Bacteria</taxon>
        <taxon>Pseudomonadati</taxon>
        <taxon>Deferribacterota</taxon>
        <taxon>Deferribacteres</taxon>
        <taxon>Deferribacterales</taxon>
        <taxon>Flexistipitaceae</taxon>
        <taxon>Flexistipes</taxon>
    </lineage>
</organism>
<dbReference type="SUPFAM" id="SSF53448">
    <property type="entry name" value="Nucleotide-diphospho-sugar transferases"/>
    <property type="match status" value="1"/>
</dbReference>